<dbReference type="KEGG" id="vg:28799375"/>
<evidence type="ECO:0000313" key="2">
    <source>
        <dbReference type="Proteomes" id="UP000201588"/>
    </source>
</evidence>
<reference evidence="1 2" key="1">
    <citation type="submission" date="2016-01" db="EMBL/GenBank/DDBJ databases">
        <title>Isolation and characterization of bacteriophages from East Africa Rift Valley soda lakes.</title>
        <authorList>
            <person name="van Zyl L.J."/>
            <person name="Nemavhulani S."/>
            <person name="Cowan D.A."/>
            <person name="Trindade M.I."/>
        </authorList>
    </citation>
    <scope>NUCLEOTIDE SEQUENCE [LARGE SCALE GENOMIC DNA]</scope>
</reference>
<evidence type="ECO:0000313" key="1">
    <source>
        <dbReference type="EMBL" id="AMQ66490.1"/>
    </source>
</evidence>
<protein>
    <submittedName>
        <fullName evidence="1">Uncharacterized protein</fullName>
    </submittedName>
</protein>
<proteinExistence type="predicted"/>
<accession>A0A142F133</accession>
<dbReference type="GeneID" id="28799375"/>
<name>A0A142F133_9CAUD</name>
<dbReference type="EMBL" id="KU640380">
    <property type="protein sequence ID" value="AMQ66490.1"/>
    <property type="molecule type" value="Genomic_DNA"/>
</dbReference>
<organism evidence="1 2">
    <name type="scientific">Bacillus phage Shbh1</name>
    <dbReference type="NCBI Taxonomy" id="1796992"/>
    <lineage>
        <taxon>Viruses</taxon>
        <taxon>Duplodnaviria</taxon>
        <taxon>Heunggongvirae</taxon>
        <taxon>Uroviricota</taxon>
        <taxon>Caudoviricetes</taxon>
        <taxon>Herelleviridae</taxon>
        <taxon>Bastillevirinae</taxon>
        <taxon>Shalavirus</taxon>
        <taxon>Shalavirus Shbh1</taxon>
    </lineage>
</organism>
<dbReference type="Proteomes" id="UP000201588">
    <property type="component" value="Segment"/>
</dbReference>
<keyword evidence="2" id="KW-1185">Reference proteome</keyword>
<dbReference type="RefSeq" id="YP_009275180.1">
    <property type="nucleotide sequence ID" value="NC_030925.1"/>
</dbReference>
<sequence>MNENQLIVFEYLKEENFQTGIIELEGEYESIPQRIYEYYNELSYSEKLSVLREVLDYQLKNTPKYVLDSKG</sequence>